<evidence type="ECO:0000313" key="8">
    <source>
        <dbReference type="EMBL" id="GAA1564055.1"/>
    </source>
</evidence>
<dbReference type="PROSITE" id="PS51173">
    <property type="entry name" value="CBM2"/>
    <property type="match status" value="1"/>
</dbReference>
<evidence type="ECO:0000256" key="4">
    <source>
        <dbReference type="ARBA" id="ARBA00023326"/>
    </source>
</evidence>
<feature type="domain" description="Fibronectin type-III" evidence="6">
    <location>
        <begin position="30"/>
        <end position="119"/>
    </location>
</feature>
<dbReference type="RefSeq" id="WP_344512649.1">
    <property type="nucleotide sequence ID" value="NZ_BAAAQD010000034.1"/>
</dbReference>
<keyword evidence="3" id="KW-0326">Glycosidase</keyword>
<sequence>MRLSRFLALLTAGLLALAPAPAFAATVLTAPVDVQALHVADTSADLQWSHDLLAEQDVVERKVGGTWTEYARGLFNGITLTGLQRGTTYTFRVYSLPTASSGYVASPPSAPVTFTTLAAPDSTPPTAPSAPLFSSITTNGVSMVWGESTDNVQVGGYHLQQLIGGVWTTIRTADWSSRFYRVTGLTGGTAYTFAVVAFDTNGNLSARSPAATVTTLAYTAAPTCKVQVVLFSPGFLVNVTITNTTAAPVTGWTIGFTLASTAVTYNTFGAILTRSGNTGTLTPNAWSTTISPGGQAMPGFTGGATPFTPPASFTLNGAPCTMA</sequence>
<dbReference type="SMART" id="SM00060">
    <property type="entry name" value="FN3"/>
    <property type="match status" value="2"/>
</dbReference>
<keyword evidence="1" id="KW-0677">Repeat</keyword>
<dbReference type="InterPro" id="IPR001919">
    <property type="entry name" value="CBD2"/>
</dbReference>
<dbReference type="PROSITE" id="PS50853">
    <property type="entry name" value="FN3"/>
    <property type="match status" value="2"/>
</dbReference>
<reference evidence="8 9" key="1">
    <citation type="journal article" date="2019" name="Int. J. Syst. Evol. Microbiol.">
        <title>The Global Catalogue of Microorganisms (GCM) 10K type strain sequencing project: providing services to taxonomists for standard genome sequencing and annotation.</title>
        <authorList>
            <consortium name="The Broad Institute Genomics Platform"/>
            <consortium name="The Broad Institute Genome Sequencing Center for Infectious Disease"/>
            <person name="Wu L."/>
            <person name="Ma J."/>
        </authorList>
    </citation>
    <scope>NUCLEOTIDE SEQUENCE [LARGE SCALE GENOMIC DNA]</scope>
    <source>
        <strain evidence="8 9">JCM 15933</strain>
    </source>
</reference>
<evidence type="ECO:0000313" key="9">
    <source>
        <dbReference type="Proteomes" id="UP001501470"/>
    </source>
</evidence>
<dbReference type="Proteomes" id="UP001501470">
    <property type="component" value="Unassembled WGS sequence"/>
</dbReference>
<evidence type="ECO:0000259" key="7">
    <source>
        <dbReference type="PROSITE" id="PS51173"/>
    </source>
</evidence>
<dbReference type="InterPro" id="IPR008965">
    <property type="entry name" value="CBM2/CBM3_carb-bd_dom_sf"/>
</dbReference>
<dbReference type="Gene3D" id="2.60.40.290">
    <property type="match status" value="1"/>
</dbReference>
<dbReference type="EMBL" id="BAAAQD010000034">
    <property type="protein sequence ID" value="GAA1564055.1"/>
    <property type="molecule type" value="Genomic_DNA"/>
</dbReference>
<organism evidence="8 9">
    <name type="scientific">Dactylosporangium maewongense</name>
    <dbReference type="NCBI Taxonomy" id="634393"/>
    <lineage>
        <taxon>Bacteria</taxon>
        <taxon>Bacillati</taxon>
        <taxon>Actinomycetota</taxon>
        <taxon>Actinomycetes</taxon>
        <taxon>Micromonosporales</taxon>
        <taxon>Micromonosporaceae</taxon>
        <taxon>Dactylosporangium</taxon>
    </lineage>
</organism>
<accession>A0ABN2CXE9</accession>
<comment type="caution">
    <text evidence="8">The sequence shown here is derived from an EMBL/GenBank/DDBJ whole genome shotgun (WGS) entry which is preliminary data.</text>
</comment>
<dbReference type="PANTHER" id="PTHR46708:SF2">
    <property type="entry name" value="FIBRONECTIN TYPE-III DOMAIN-CONTAINING PROTEIN"/>
    <property type="match status" value="1"/>
</dbReference>
<dbReference type="Gene3D" id="2.60.40.10">
    <property type="entry name" value="Immunoglobulins"/>
    <property type="match status" value="2"/>
</dbReference>
<dbReference type="InterPro" id="IPR036116">
    <property type="entry name" value="FN3_sf"/>
</dbReference>
<dbReference type="InterPro" id="IPR013783">
    <property type="entry name" value="Ig-like_fold"/>
</dbReference>
<dbReference type="InterPro" id="IPR012291">
    <property type="entry name" value="CBM2_carb-bd_dom_sf"/>
</dbReference>
<keyword evidence="5" id="KW-0732">Signal</keyword>
<proteinExistence type="predicted"/>
<dbReference type="InterPro" id="IPR003961">
    <property type="entry name" value="FN3_dom"/>
</dbReference>
<feature type="domain" description="CBM2" evidence="7">
    <location>
        <begin position="211"/>
        <end position="323"/>
    </location>
</feature>
<dbReference type="InterPro" id="IPR050991">
    <property type="entry name" value="ECM_Regulatory_Proteins"/>
</dbReference>
<dbReference type="CDD" id="cd00063">
    <property type="entry name" value="FN3"/>
    <property type="match status" value="2"/>
</dbReference>
<protein>
    <recommendedName>
        <fullName evidence="10">Fibronectin type III domain protein</fullName>
    </recommendedName>
</protein>
<gene>
    <name evidence="8" type="ORF">GCM10009827_102050</name>
</gene>
<evidence type="ECO:0000256" key="3">
    <source>
        <dbReference type="ARBA" id="ARBA00023295"/>
    </source>
</evidence>
<name>A0ABN2CXE9_9ACTN</name>
<keyword evidence="9" id="KW-1185">Reference proteome</keyword>
<dbReference type="SUPFAM" id="SSF49384">
    <property type="entry name" value="Carbohydrate-binding domain"/>
    <property type="match status" value="1"/>
</dbReference>
<dbReference type="SMART" id="SM00637">
    <property type="entry name" value="CBD_II"/>
    <property type="match status" value="1"/>
</dbReference>
<evidence type="ECO:0000256" key="1">
    <source>
        <dbReference type="ARBA" id="ARBA00022737"/>
    </source>
</evidence>
<feature type="signal peptide" evidence="5">
    <location>
        <begin position="1"/>
        <end position="24"/>
    </location>
</feature>
<dbReference type="SUPFAM" id="SSF49265">
    <property type="entry name" value="Fibronectin type III"/>
    <property type="match status" value="1"/>
</dbReference>
<evidence type="ECO:0008006" key="10">
    <source>
        <dbReference type="Google" id="ProtNLM"/>
    </source>
</evidence>
<dbReference type="Pfam" id="PF00553">
    <property type="entry name" value="CBM_2"/>
    <property type="match status" value="1"/>
</dbReference>
<evidence type="ECO:0000256" key="2">
    <source>
        <dbReference type="ARBA" id="ARBA00023277"/>
    </source>
</evidence>
<keyword evidence="2" id="KW-0119">Carbohydrate metabolism</keyword>
<feature type="chain" id="PRO_5045476814" description="Fibronectin type III domain protein" evidence="5">
    <location>
        <begin position="25"/>
        <end position="323"/>
    </location>
</feature>
<feature type="domain" description="Fibronectin type-III" evidence="6">
    <location>
        <begin position="127"/>
        <end position="218"/>
    </location>
</feature>
<evidence type="ECO:0000256" key="5">
    <source>
        <dbReference type="SAM" id="SignalP"/>
    </source>
</evidence>
<keyword evidence="4" id="KW-0624">Polysaccharide degradation</keyword>
<dbReference type="PANTHER" id="PTHR46708">
    <property type="entry name" value="TENASCIN"/>
    <property type="match status" value="1"/>
</dbReference>
<keyword evidence="3" id="KW-0378">Hydrolase</keyword>
<evidence type="ECO:0000259" key="6">
    <source>
        <dbReference type="PROSITE" id="PS50853"/>
    </source>
</evidence>